<keyword evidence="2" id="KW-0645">Protease</keyword>
<dbReference type="Pfam" id="PF01343">
    <property type="entry name" value="Peptidase_S49"/>
    <property type="match status" value="1"/>
</dbReference>
<dbReference type="SUPFAM" id="SSF52096">
    <property type="entry name" value="ClpP/crotonase"/>
    <property type="match status" value="1"/>
</dbReference>
<dbReference type="InterPro" id="IPR004635">
    <property type="entry name" value="Pept_S49_SppA"/>
</dbReference>
<dbReference type="EMBL" id="JARTFS010000005">
    <property type="protein sequence ID" value="MED4401212.1"/>
    <property type="molecule type" value="Genomic_DNA"/>
</dbReference>
<evidence type="ECO:0000256" key="2">
    <source>
        <dbReference type="ARBA" id="ARBA00022670"/>
    </source>
</evidence>
<dbReference type="RefSeq" id="WP_328015075.1">
    <property type="nucleotide sequence ID" value="NZ_JARTFS010000005.1"/>
</dbReference>
<dbReference type="PANTHER" id="PTHR42987">
    <property type="entry name" value="PEPTIDASE S49"/>
    <property type="match status" value="1"/>
</dbReference>
<protein>
    <submittedName>
        <fullName evidence="6">Signal peptide peptidase SppA</fullName>
    </submittedName>
</protein>
<evidence type="ECO:0000259" key="5">
    <source>
        <dbReference type="Pfam" id="PF01343"/>
    </source>
</evidence>
<dbReference type="Proteomes" id="UP001342826">
    <property type="component" value="Unassembled WGS sequence"/>
</dbReference>
<proteinExistence type="inferred from homology"/>
<keyword evidence="3" id="KW-0378">Hydrolase</keyword>
<dbReference type="Gene3D" id="3.90.226.10">
    <property type="entry name" value="2-enoyl-CoA Hydratase, Chain A, domain 1"/>
    <property type="match status" value="2"/>
</dbReference>
<evidence type="ECO:0000313" key="6">
    <source>
        <dbReference type="EMBL" id="MED4401212.1"/>
    </source>
</evidence>
<name>A0ABU6NVQ5_9BACI</name>
<feature type="domain" description="Peptidase S49" evidence="5">
    <location>
        <begin position="132"/>
        <end position="282"/>
    </location>
</feature>
<accession>A0ABU6NVQ5</accession>
<keyword evidence="7" id="KW-1185">Reference proteome</keyword>
<evidence type="ECO:0000256" key="4">
    <source>
        <dbReference type="ARBA" id="ARBA00022825"/>
    </source>
</evidence>
<dbReference type="CDD" id="cd07023">
    <property type="entry name" value="S49_Sppa_N_C"/>
    <property type="match status" value="1"/>
</dbReference>
<evidence type="ECO:0000313" key="7">
    <source>
        <dbReference type="Proteomes" id="UP001342826"/>
    </source>
</evidence>
<keyword evidence="4" id="KW-0720">Serine protease</keyword>
<evidence type="ECO:0000256" key="1">
    <source>
        <dbReference type="ARBA" id="ARBA00008683"/>
    </source>
</evidence>
<dbReference type="InterPro" id="IPR029045">
    <property type="entry name" value="ClpP/crotonase-like_dom_sf"/>
</dbReference>
<reference evidence="6 7" key="1">
    <citation type="submission" date="2023-03" db="EMBL/GenBank/DDBJ databases">
        <title>Bacillus Genome Sequencing.</title>
        <authorList>
            <person name="Dunlap C."/>
        </authorList>
    </citation>
    <scope>NUCLEOTIDE SEQUENCE [LARGE SCALE GENOMIC DNA]</scope>
    <source>
        <strain evidence="6 7">NRS-1717</strain>
    </source>
</reference>
<gene>
    <name evidence="6" type="primary">sppA</name>
    <name evidence="6" type="ORF">P9271_07670</name>
</gene>
<evidence type="ECO:0000256" key="3">
    <source>
        <dbReference type="ARBA" id="ARBA00022801"/>
    </source>
</evidence>
<organism evidence="6 7">
    <name type="scientific">Metabacillus fastidiosus</name>
    <dbReference type="NCBI Taxonomy" id="1458"/>
    <lineage>
        <taxon>Bacteria</taxon>
        <taxon>Bacillati</taxon>
        <taxon>Bacillota</taxon>
        <taxon>Bacilli</taxon>
        <taxon>Bacillales</taxon>
        <taxon>Bacillaceae</taxon>
        <taxon>Metabacillus</taxon>
    </lineage>
</organism>
<sequence>MNGKRWGALIIAGVLFVFSSIISMTMFFFNQQQSFADIFASEGNEFAEDIIEKGNEFNKIAVLDVNGVIQDTGEDVSSIFAPVGYNHQNFLKMIKAAGEDENVKGVIVRVNSPGGGVVESAEIHKELMKLKKETKKPIYISMGSIAASGGYYISTAADKIYATPETLTGSLGVIMQGINYGELAERYGVKFETIKSGEYKDIMSPTREMTADERKILQTMVNNSYKGFVDVISAGRKMNESEVRKVADGRIYDGRQAKQLNLIDGLGYFDDTVAAIKKDLKLEDAQVVSYSSGTGFGSFLSMSTKKMLFKEDSELAGLYRLLSTPNSPRLMYLYSE</sequence>
<dbReference type="PANTHER" id="PTHR42987:SF7">
    <property type="entry name" value="SIGNAL PEPTIDE PEPTIDASE SPPA-RELATED"/>
    <property type="match status" value="1"/>
</dbReference>
<comment type="caution">
    <text evidence="6">The sequence shown here is derived from an EMBL/GenBank/DDBJ whole genome shotgun (WGS) entry which is preliminary data.</text>
</comment>
<comment type="similarity">
    <text evidence="1">Belongs to the peptidase S49 family.</text>
</comment>
<dbReference type="InterPro" id="IPR002142">
    <property type="entry name" value="Peptidase_S49"/>
</dbReference>
<dbReference type="NCBIfam" id="TIGR00706">
    <property type="entry name" value="SppA_dom"/>
    <property type="match status" value="1"/>
</dbReference>
<dbReference type="InterPro" id="IPR047272">
    <property type="entry name" value="S49_SppA_C"/>
</dbReference>